<protein>
    <recommendedName>
        <fullName evidence="6">2-methoxy-6-polyprenyl-1,4-benzoquinol methylase, mitochondrial</fullName>
        <ecNumber evidence="6">2.1.1.201</ecNumber>
    </recommendedName>
    <alternativeName>
        <fullName evidence="6">Ubiquinone biosynthesis methyltransferase COQ5</fullName>
    </alternativeName>
</protein>
<evidence type="ECO:0000313" key="10">
    <source>
        <dbReference type="EMBL" id="KAG0322453.1"/>
    </source>
</evidence>
<dbReference type="SUPFAM" id="SSF55103">
    <property type="entry name" value="FAD-linked oxidases, C-terminal domain"/>
    <property type="match status" value="2"/>
</dbReference>
<evidence type="ECO:0000256" key="5">
    <source>
        <dbReference type="ARBA" id="ARBA00022827"/>
    </source>
</evidence>
<dbReference type="NCBIfam" id="NF001240">
    <property type="entry name" value="PRK00216.1-1"/>
    <property type="match status" value="1"/>
</dbReference>
<accession>A0A9P6RLL8</accession>
<dbReference type="PROSITE" id="PS01184">
    <property type="entry name" value="UBIE_2"/>
    <property type="match status" value="1"/>
</dbReference>
<feature type="binding site" evidence="6">
    <location>
        <position position="1026"/>
    </location>
    <ligand>
        <name>S-adenosyl-L-methionine</name>
        <dbReference type="ChEBI" id="CHEBI:59789"/>
    </ligand>
</feature>
<feature type="domain" description="FAD-binding PCMH-type" evidence="9">
    <location>
        <begin position="184"/>
        <end position="422"/>
    </location>
</feature>
<dbReference type="PANTHER" id="PTHR42934:SF2">
    <property type="entry name" value="GLYCOLATE OXIDASE SUBUNIT GLCD"/>
    <property type="match status" value="1"/>
</dbReference>
<dbReference type="InterPro" id="IPR051914">
    <property type="entry name" value="FAD-linked_OxidoTrans_Type4"/>
</dbReference>
<dbReference type="SUPFAM" id="SSF53335">
    <property type="entry name" value="S-adenosyl-L-methionine-dependent methyltransferases"/>
    <property type="match status" value="1"/>
</dbReference>
<evidence type="ECO:0000259" key="8">
    <source>
        <dbReference type="PROSITE" id="PS51084"/>
    </source>
</evidence>
<dbReference type="SUPFAM" id="SSF54197">
    <property type="entry name" value="HIT-like"/>
    <property type="match status" value="1"/>
</dbReference>
<evidence type="ECO:0000256" key="7">
    <source>
        <dbReference type="PROSITE-ProRule" id="PRU00464"/>
    </source>
</evidence>
<evidence type="ECO:0000256" key="6">
    <source>
        <dbReference type="HAMAP-Rule" id="MF_03191"/>
    </source>
</evidence>
<dbReference type="InterPro" id="IPR004033">
    <property type="entry name" value="UbiE/COQ5_MeTrFase"/>
</dbReference>
<dbReference type="PROSITE" id="PS51084">
    <property type="entry name" value="HIT_2"/>
    <property type="match status" value="1"/>
</dbReference>
<name>A0A9P6RLL8_9FUNG</name>
<dbReference type="NCBIfam" id="TIGR01934">
    <property type="entry name" value="MenG_MenH_UbiE"/>
    <property type="match status" value="1"/>
</dbReference>
<dbReference type="GO" id="GO:0032259">
    <property type="term" value="P:methylation"/>
    <property type="evidence" value="ECO:0007669"/>
    <property type="project" value="UniProtKB-KW"/>
</dbReference>
<dbReference type="SUPFAM" id="SSF56176">
    <property type="entry name" value="FAD-binding/transporter-associated domain-like"/>
    <property type="match status" value="1"/>
</dbReference>
<dbReference type="CDD" id="cd02440">
    <property type="entry name" value="AdoMet_MTases"/>
    <property type="match status" value="1"/>
</dbReference>
<evidence type="ECO:0000256" key="2">
    <source>
        <dbReference type="ARBA" id="ARBA00022630"/>
    </source>
</evidence>
<feature type="binding site" evidence="6">
    <location>
        <begin position="1052"/>
        <end position="1053"/>
    </location>
    <ligand>
        <name>S-adenosyl-L-methionine</name>
        <dbReference type="ChEBI" id="CHEBI:59789"/>
    </ligand>
</feature>
<keyword evidence="4 6" id="KW-0949">S-adenosyl-L-methionine</keyword>
<keyword evidence="6" id="KW-0831">Ubiquinone biosynthesis</keyword>
<proteinExistence type="inferred from homology"/>
<dbReference type="EC" id="2.1.1.201" evidence="6"/>
<dbReference type="OrthoDB" id="7786253at2759"/>
<dbReference type="HAMAP" id="MF_01813">
    <property type="entry name" value="MenG_UbiE_methyltr"/>
    <property type="match status" value="1"/>
</dbReference>
<evidence type="ECO:0000256" key="1">
    <source>
        <dbReference type="ARBA" id="ARBA00022603"/>
    </source>
</evidence>
<dbReference type="InterPro" id="IPR029063">
    <property type="entry name" value="SAM-dependent_MTases_sf"/>
</dbReference>
<dbReference type="InterPro" id="IPR036265">
    <property type="entry name" value="HIT-like_sf"/>
</dbReference>
<evidence type="ECO:0000259" key="9">
    <source>
        <dbReference type="PROSITE" id="PS51387"/>
    </source>
</evidence>
<dbReference type="InterPro" id="IPR004113">
    <property type="entry name" value="FAD-bd_oxidored_4_C"/>
</dbReference>
<comment type="caution">
    <text evidence="6">Lacks conserved residue(s) required for the propagation of feature annotation.</text>
</comment>
<keyword evidence="1 6" id="KW-0489">Methyltransferase</keyword>
<dbReference type="GO" id="GO:0071949">
    <property type="term" value="F:FAD binding"/>
    <property type="evidence" value="ECO:0007669"/>
    <property type="project" value="InterPro"/>
</dbReference>
<dbReference type="Gene3D" id="3.30.70.2740">
    <property type="match status" value="1"/>
</dbReference>
<dbReference type="Pfam" id="PF01230">
    <property type="entry name" value="HIT"/>
    <property type="match status" value="1"/>
</dbReference>
<evidence type="ECO:0000256" key="3">
    <source>
        <dbReference type="ARBA" id="ARBA00022679"/>
    </source>
</evidence>
<dbReference type="InterPro" id="IPR016169">
    <property type="entry name" value="FAD-bd_PCMH_sub2"/>
</dbReference>
<feature type="binding site" evidence="6">
    <location>
        <position position="1002"/>
    </location>
    <ligand>
        <name>S-adenosyl-L-methionine</name>
        <dbReference type="ChEBI" id="CHEBI:59789"/>
    </ligand>
</feature>
<evidence type="ECO:0000313" key="11">
    <source>
        <dbReference type="Proteomes" id="UP000823405"/>
    </source>
</evidence>
<dbReference type="InterPro" id="IPR011146">
    <property type="entry name" value="HIT-like"/>
</dbReference>
<keyword evidence="3 6" id="KW-0808">Transferase</keyword>
<dbReference type="PROSITE" id="PS51608">
    <property type="entry name" value="SAM_MT_UBIE"/>
    <property type="match status" value="1"/>
</dbReference>
<dbReference type="EMBL" id="JAAAIN010000028">
    <property type="protein sequence ID" value="KAG0322453.1"/>
    <property type="molecule type" value="Genomic_DNA"/>
</dbReference>
<keyword evidence="11" id="KW-1185">Reference proteome</keyword>
<comment type="function">
    <text evidence="6">Methyltransferase required for the conversion of 2-polyprenyl-6-methoxy-1,4-benzoquinol (DDMQH2) to 2-polyprenyl-3-methyl-6-methoxy-1,4-benzoquinol (DMQH2).</text>
</comment>
<dbReference type="Pfam" id="PF01565">
    <property type="entry name" value="FAD_binding_4"/>
    <property type="match status" value="1"/>
</dbReference>
<comment type="similarity">
    <text evidence="6">Belongs to the class I-like SAM-binding methyltransferase superfamily. MenG/UbiE family.</text>
</comment>
<comment type="catalytic activity">
    <reaction evidence="6">
        <text>a 2-methoxy-6-(all-trans-polyprenyl)benzene-1,4-diol + S-adenosyl-L-methionine = a 5-methoxy-2-methyl-3-(all-trans-polyprenyl)benzene-1,4-diol + S-adenosyl-L-homocysteine + H(+)</text>
        <dbReference type="Rhea" id="RHEA:28286"/>
        <dbReference type="Rhea" id="RHEA-COMP:10858"/>
        <dbReference type="Rhea" id="RHEA-COMP:10859"/>
        <dbReference type="ChEBI" id="CHEBI:15378"/>
        <dbReference type="ChEBI" id="CHEBI:57856"/>
        <dbReference type="ChEBI" id="CHEBI:59789"/>
        <dbReference type="ChEBI" id="CHEBI:84166"/>
        <dbReference type="ChEBI" id="CHEBI:84167"/>
        <dbReference type="EC" id="2.1.1.201"/>
    </reaction>
</comment>
<dbReference type="Proteomes" id="UP000823405">
    <property type="component" value="Unassembled WGS sequence"/>
</dbReference>
<keyword evidence="6" id="KW-0999">Mitochondrion inner membrane</keyword>
<dbReference type="Gene3D" id="3.30.428.10">
    <property type="entry name" value="HIT-like"/>
    <property type="match status" value="1"/>
</dbReference>
<comment type="subunit">
    <text evidence="6">Component of a multi-subunit COQ enzyme complex, composed of at least COQ3, COQ4, COQ5, COQ6, COQ7 and COQ9.</text>
</comment>
<comment type="caution">
    <text evidence="10">The sequence shown here is derived from an EMBL/GenBank/DDBJ whole genome shotgun (WGS) entry which is preliminary data.</text>
</comment>
<dbReference type="InterPro" id="IPR036318">
    <property type="entry name" value="FAD-bd_PCMH-like_sf"/>
</dbReference>
<dbReference type="Gene3D" id="3.40.50.150">
    <property type="entry name" value="Vaccinia Virus protein VP39"/>
    <property type="match status" value="1"/>
</dbReference>
<comment type="subcellular location">
    <subcellularLocation>
        <location evidence="6">Mitochondrion inner membrane</location>
        <topology evidence="6">Peripheral membrane protein</topology>
        <orientation evidence="6">Matrix side</orientation>
    </subcellularLocation>
</comment>
<dbReference type="GO" id="GO:0008425">
    <property type="term" value="F:2-methoxy-6-polyprenyl-1,4-benzoquinol methyltransferase activity"/>
    <property type="evidence" value="ECO:0007669"/>
    <property type="project" value="UniProtKB-UniRule"/>
</dbReference>
<keyword evidence="6" id="KW-0496">Mitochondrion</keyword>
<dbReference type="GO" id="GO:0031314">
    <property type="term" value="C:extrinsic component of mitochondrial inner membrane"/>
    <property type="evidence" value="ECO:0007669"/>
    <property type="project" value="UniProtKB-UniRule"/>
</dbReference>
<dbReference type="Pfam" id="PF01209">
    <property type="entry name" value="Ubie_methyltran"/>
    <property type="match status" value="1"/>
</dbReference>
<dbReference type="Pfam" id="PF02913">
    <property type="entry name" value="FAD-oxidase_C"/>
    <property type="match status" value="2"/>
</dbReference>
<organism evidence="10 11">
    <name type="scientific">Linnemannia gamsii</name>
    <dbReference type="NCBI Taxonomy" id="64522"/>
    <lineage>
        <taxon>Eukaryota</taxon>
        <taxon>Fungi</taxon>
        <taxon>Fungi incertae sedis</taxon>
        <taxon>Mucoromycota</taxon>
        <taxon>Mortierellomycotina</taxon>
        <taxon>Mortierellomycetes</taxon>
        <taxon>Mortierellales</taxon>
        <taxon>Mortierellaceae</taxon>
        <taxon>Linnemannia</taxon>
    </lineage>
</organism>
<sequence length="1179" mass="131596">MNVSSQAFEAKQPAARLREIPYNYTSFADREIVIRLLGEEAWQALDELRGQRRTGRSARMLYEVLGDIWAVRRNPYLQDDLLDNPKRRTLLIKALNHRLAEIEKRRRLDLEACADEVSRERTARVQQLLVAAHGAVAAFSAEFERIRALRRRALKVLSHYTHKDNVKFDGLSRVSHVTDATDWRIEFPFVVLTPDHEAETAGLVKGCIELGLTVIPRGGGTGYTGGAVPLTPWSAVLNTEKLEQLGAVELIELPGHARACQAATILSGAGVVTRRVTEAAEQAGYVFAVDPTSLDASCIGGNIAMNAGGKKAVLWGTALDNLIWWRMVDPDGNWLEVTRLEHHQGKIHEAPLTRFELKWFDGKRAPGEALLRTETLVIEGWRFRKEGLGKDVTDKFLAGLPGVQKEGCDGLITSARWLLHKMPAHIRTVCLEFFGQARDAIPGIVEIKQYLFEASAAGRATLAGLEHLDQRYLRAVGYAAKSKQQGVDANLPKMVLIGDIIGDDADAVAVAASEVVRIANSKNGEGFVAVSAEARKRFWLDRSRTAAIAKHTNAFKINEDVVIPLHRMGEYTDHIERINIELSLKNKLQLVSALETFFKSQALPLGKSGEANDMPNAEWLEGRLQHVLEVLDKVNRRWEYVRAELATPLASVYTQLLQLGYAPLEAAFEQRLSAQPQASLGDIVQDHTIRISWKNEILKPLRQIFNGAAFKPILDEVQAIHQRVLRGRLFIALHMHAGDGNVHTNIPVNSDNYEMLQDAHQAVARIMQLARSLDGVISGEHGIGITKLEFLSEPELADFRAYKRRDKAGKIVTDNRVLFHRVANTLNYLDIKTVVVSCGTCYDQLAGYDHITEFSELEPRHREYLIDIVSQVERIIRQVMQPVKMNLASLGNQVPHLHWHLIPRYADDAHFPAPIWAPRVRATAEAVLQLRRSRALGLPAAITVAENEKARKVANVFDSVAAKYDLMNDLMSAGLHRAWKAFTIAQAGVRPGFKVLDLASGTGDLAKTFAKQVGDLNQGGEVWLTDINESMLRVGRDRLLDQGLITPTLLCDAERIPFPAGYFDVVTVAFGLRNMTHKEVALAEMRRVLKPGGKLLVLEFSKIWAPLAKLYDFYSFKILPWLGHKVTRDAQSYRYLAESIRVHPDQNVLQAMMEQAGFDQVNYHNLAAGAVALHIGIKY</sequence>
<dbReference type="Pfam" id="PF12447">
    <property type="entry name" value="DUF3683"/>
    <property type="match status" value="1"/>
</dbReference>
<dbReference type="InterPro" id="IPR022153">
    <property type="entry name" value="DUF3683"/>
</dbReference>
<gene>
    <name evidence="6" type="primary">COQ5</name>
    <name evidence="10" type="ORF">BGZ97_006307</name>
</gene>
<dbReference type="PANTHER" id="PTHR42934">
    <property type="entry name" value="GLYCOLATE OXIDASE SUBUNIT GLCD"/>
    <property type="match status" value="1"/>
</dbReference>
<comment type="pathway">
    <text evidence="6">Cofactor biosynthesis; ubiquinone biosynthesis.</text>
</comment>
<dbReference type="PROSITE" id="PS51387">
    <property type="entry name" value="FAD_PCMH"/>
    <property type="match status" value="1"/>
</dbReference>
<dbReference type="InterPro" id="IPR016166">
    <property type="entry name" value="FAD-bd_PCMH"/>
</dbReference>
<dbReference type="AlphaFoldDB" id="A0A9P6RLL8"/>
<dbReference type="InterPro" id="IPR006094">
    <property type="entry name" value="Oxid_FAD_bind_N"/>
</dbReference>
<feature type="short sequence motif" description="Histidine triad motif" evidence="7">
    <location>
        <begin position="896"/>
        <end position="900"/>
    </location>
</feature>
<keyword evidence="5" id="KW-0274">FAD</keyword>
<keyword evidence="2" id="KW-0285">Flavoprotein</keyword>
<feature type="domain" description="HIT" evidence="8">
    <location>
        <begin position="850"/>
        <end position="911"/>
    </location>
</feature>
<dbReference type="PROSITE" id="PS01183">
    <property type="entry name" value="UBIE_1"/>
    <property type="match status" value="1"/>
</dbReference>
<dbReference type="InterPro" id="IPR023576">
    <property type="entry name" value="UbiE/COQ5_MeTrFase_CS"/>
</dbReference>
<reference evidence="10" key="1">
    <citation type="journal article" date="2020" name="Fungal Divers.">
        <title>Resolving the Mortierellaceae phylogeny through synthesis of multi-gene phylogenetics and phylogenomics.</title>
        <authorList>
            <person name="Vandepol N."/>
            <person name="Liber J."/>
            <person name="Desiro A."/>
            <person name="Na H."/>
            <person name="Kennedy M."/>
            <person name="Barry K."/>
            <person name="Grigoriev I.V."/>
            <person name="Miller A.N."/>
            <person name="O'Donnell K."/>
            <person name="Stajich J.E."/>
            <person name="Bonito G."/>
        </authorList>
    </citation>
    <scope>NUCLEOTIDE SEQUENCE</scope>
    <source>
        <strain evidence="10">NVP60</strain>
    </source>
</reference>
<dbReference type="Gene3D" id="3.30.465.10">
    <property type="match status" value="1"/>
</dbReference>
<dbReference type="InterPro" id="IPR016164">
    <property type="entry name" value="FAD-linked_Oxase-like_C"/>
</dbReference>
<evidence type="ECO:0000256" key="4">
    <source>
        <dbReference type="ARBA" id="ARBA00022691"/>
    </source>
</evidence>
<keyword evidence="6" id="KW-0472">Membrane</keyword>